<evidence type="ECO:0000313" key="2">
    <source>
        <dbReference type="Proteomes" id="UP000319801"/>
    </source>
</evidence>
<sequence>MLLTNGRAQKELSDDCGLSLRIRLQLPCASRDNGSVVTVTAGASLHTNTGLIRTAVLNPLRAQLRHRDWGLEAEIKERNRRREPAVS</sequence>
<protein>
    <submittedName>
        <fullName evidence="1">Uncharacterized protein</fullName>
    </submittedName>
</protein>
<name>A0A556TQU3_BAGYA</name>
<dbReference type="Proteomes" id="UP000319801">
    <property type="component" value="Unassembled WGS sequence"/>
</dbReference>
<keyword evidence="2" id="KW-1185">Reference proteome</keyword>
<reference evidence="1 2" key="1">
    <citation type="journal article" date="2019" name="Genome Biol. Evol.">
        <title>Whole-Genome Sequencing of the Giant Devil Catfish, Bagarius yarrelli.</title>
        <authorList>
            <person name="Jiang W."/>
            <person name="Lv Y."/>
            <person name="Cheng L."/>
            <person name="Yang K."/>
            <person name="Chao B."/>
            <person name="Wang X."/>
            <person name="Li Y."/>
            <person name="Pan X."/>
            <person name="You X."/>
            <person name="Zhang Y."/>
            <person name="Yang J."/>
            <person name="Li J."/>
            <person name="Zhang X."/>
            <person name="Liu S."/>
            <person name="Sun C."/>
            <person name="Yang J."/>
            <person name="Shi Q."/>
        </authorList>
    </citation>
    <scope>NUCLEOTIDE SEQUENCE [LARGE SCALE GENOMIC DNA]</scope>
    <source>
        <strain evidence="1">JWS20170419001</strain>
        <tissue evidence="1">Muscle</tissue>
    </source>
</reference>
<organism evidence="1 2">
    <name type="scientific">Bagarius yarrelli</name>
    <name type="common">Goonch</name>
    <name type="synonym">Bagrus yarrelli</name>
    <dbReference type="NCBI Taxonomy" id="175774"/>
    <lineage>
        <taxon>Eukaryota</taxon>
        <taxon>Metazoa</taxon>
        <taxon>Chordata</taxon>
        <taxon>Craniata</taxon>
        <taxon>Vertebrata</taxon>
        <taxon>Euteleostomi</taxon>
        <taxon>Actinopterygii</taxon>
        <taxon>Neopterygii</taxon>
        <taxon>Teleostei</taxon>
        <taxon>Ostariophysi</taxon>
        <taxon>Siluriformes</taxon>
        <taxon>Sisoridae</taxon>
        <taxon>Sisorinae</taxon>
        <taxon>Bagarius</taxon>
    </lineage>
</organism>
<proteinExistence type="predicted"/>
<dbReference type="EMBL" id="VCAZ01000011">
    <property type="protein sequence ID" value="TSK38466.1"/>
    <property type="molecule type" value="Genomic_DNA"/>
</dbReference>
<accession>A0A556TQU3</accession>
<comment type="caution">
    <text evidence="1">The sequence shown here is derived from an EMBL/GenBank/DDBJ whole genome shotgun (WGS) entry which is preliminary data.</text>
</comment>
<evidence type="ECO:0000313" key="1">
    <source>
        <dbReference type="EMBL" id="TSK38466.1"/>
    </source>
</evidence>
<dbReference type="AlphaFoldDB" id="A0A556TQU3"/>
<gene>
    <name evidence="1" type="ORF">Baya_2882</name>
</gene>